<dbReference type="InterPro" id="IPR032836">
    <property type="entry name" value="DsrE2-like"/>
</dbReference>
<dbReference type="Pfam" id="PF13686">
    <property type="entry name" value="DrsE_2"/>
    <property type="match status" value="2"/>
</dbReference>
<dbReference type="EMBL" id="CABFVA020000017">
    <property type="protein sequence ID" value="VVM05267.1"/>
    <property type="molecule type" value="Genomic_DNA"/>
</dbReference>
<evidence type="ECO:0008006" key="3">
    <source>
        <dbReference type="Google" id="ProtNLM"/>
    </source>
</evidence>
<sequence length="137" mass="15090">MSEKLSIVLFSGTVDKLMAASIIASGAAAMQKEVTIFATFYGLFALRKGDWKQNRRISKDFEDYGAQFLQVLEAKKAPNWLETIQSAMDIGNVKVKACGLTMDLLSIKLEDLEPIVSEIVGVAHFIEEASDGQIIFL</sequence>
<dbReference type="SUPFAM" id="SSF75169">
    <property type="entry name" value="DsrEFH-like"/>
    <property type="match status" value="1"/>
</dbReference>
<proteinExistence type="predicted"/>
<protein>
    <recommendedName>
        <fullName evidence="3">Peroxiredoxin</fullName>
    </recommendedName>
</protein>
<evidence type="ECO:0000313" key="1">
    <source>
        <dbReference type="EMBL" id="VVM05267.1"/>
    </source>
</evidence>
<dbReference type="InterPro" id="IPR027396">
    <property type="entry name" value="DsrEFH-like"/>
</dbReference>
<accession>A0A5E6M8L2</accession>
<dbReference type="Gene3D" id="3.40.1260.10">
    <property type="entry name" value="DsrEFH-like"/>
    <property type="match status" value="1"/>
</dbReference>
<dbReference type="PANTHER" id="PTHR34655">
    <property type="entry name" value="CONSERVED WITHIN P. AEROPHILUM"/>
    <property type="match status" value="1"/>
</dbReference>
<keyword evidence="2" id="KW-1185">Reference proteome</keyword>
<gene>
    <name evidence="1" type="ORF">MAMT_00541</name>
</gene>
<dbReference type="PANTHER" id="PTHR34655:SF2">
    <property type="entry name" value="PEROXIREDOXIN FAMILY PROTEIN"/>
    <property type="match status" value="1"/>
</dbReference>
<evidence type="ECO:0000313" key="2">
    <source>
        <dbReference type="Proteomes" id="UP000334923"/>
    </source>
</evidence>
<organism evidence="1 2">
    <name type="scientific">Methylacidimicrobium tartarophylax</name>
    <dbReference type="NCBI Taxonomy" id="1041768"/>
    <lineage>
        <taxon>Bacteria</taxon>
        <taxon>Pseudomonadati</taxon>
        <taxon>Verrucomicrobiota</taxon>
        <taxon>Methylacidimicrobium</taxon>
    </lineage>
</organism>
<dbReference type="RefSeq" id="WP_142659396.1">
    <property type="nucleotide sequence ID" value="NZ_CABFVA020000017.1"/>
</dbReference>
<dbReference type="AlphaFoldDB" id="A0A5E6M8L2"/>
<dbReference type="OrthoDB" id="9802028at2"/>
<reference evidence="1 2" key="1">
    <citation type="submission" date="2019-09" db="EMBL/GenBank/DDBJ databases">
        <authorList>
            <person name="Cremers G."/>
        </authorList>
    </citation>
    <scope>NUCLEOTIDE SEQUENCE [LARGE SCALE GENOMIC DNA]</scope>
    <source>
        <strain evidence="1">4A</strain>
    </source>
</reference>
<dbReference type="Proteomes" id="UP000334923">
    <property type="component" value="Unassembled WGS sequence"/>
</dbReference>
<name>A0A5E6M8L2_9BACT</name>